<keyword evidence="3" id="KW-1185">Reference proteome</keyword>
<protein>
    <submittedName>
        <fullName evidence="2">Uncharacterized protein</fullName>
    </submittedName>
</protein>
<accession>A0A1R2D3D6</accession>
<organism evidence="2 3">
    <name type="scientific">Stentor coeruleus</name>
    <dbReference type="NCBI Taxonomy" id="5963"/>
    <lineage>
        <taxon>Eukaryota</taxon>
        <taxon>Sar</taxon>
        <taxon>Alveolata</taxon>
        <taxon>Ciliophora</taxon>
        <taxon>Postciliodesmatophora</taxon>
        <taxon>Heterotrichea</taxon>
        <taxon>Heterotrichida</taxon>
        <taxon>Stentoridae</taxon>
        <taxon>Stentor</taxon>
    </lineage>
</organism>
<evidence type="ECO:0000313" key="3">
    <source>
        <dbReference type="Proteomes" id="UP000187209"/>
    </source>
</evidence>
<feature type="chain" id="PRO_5013340106" evidence="1">
    <location>
        <begin position="20"/>
        <end position="163"/>
    </location>
</feature>
<dbReference type="EMBL" id="MPUH01000008">
    <property type="protein sequence ID" value="OMJ95762.1"/>
    <property type="molecule type" value="Genomic_DNA"/>
</dbReference>
<comment type="caution">
    <text evidence="2">The sequence shown here is derived from an EMBL/GenBank/DDBJ whole genome shotgun (WGS) entry which is preliminary data.</text>
</comment>
<evidence type="ECO:0000256" key="1">
    <source>
        <dbReference type="SAM" id="SignalP"/>
    </source>
</evidence>
<sequence>MKLFLLLIVAVFSNSALESLSIGQECPSTGGFKISSYTVTPFPPSGCASSQATLTGTFTGSYCPYEILVHEDFNQRQGYYQTVPVTGSYCPYEILVHEDFNQRQGYYQTVPVTGCYTNGQVHSFQFTLNTFMCVAGNYGVQFYLNNQSPLETIACWQYTYTIS</sequence>
<name>A0A1R2D3D6_9CILI</name>
<dbReference type="AlphaFoldDB" id="A0A1R2D3D6"/>
<gene>
    <name evidence="2" type="ORF">SteCoe_841</name>
</gene>
<feature type="signal peptide" evidence="1">
    <location>
        <begin position="1"/>
        <end position="19"/>
    </location>
</feature>
<dbReference type="Proteomes" id="UP000187209">
    <property type="component" value="Unassembled WGS sequence"/>
</dbReference>
<reference evidence="2 3" key="1">
    <citation type="submission" date="2016-11" db="EMBL/GenBank/DDBJ databases">
        <title>The macronuclear genome of Stentor coeruleus: a giant cell with tiny introns.</title>
        <authorList>
            <person name="Slabodnick M."/>
            <person name="Ruby J.G."/>
            <person name="Reiff S.B."/>
            <person name="Swart E.C."/>
            <person name="Gosai S."/>
            <person name="Prabakaran S."/>
            <person name="Witkowska E."/>
            <person name="Larue G.E."/>
            <person name="Fisher S."/>
            <person name="Freeman R.M."/>
            <person name="Gunawardena J."/>
            <person name="Chu W."/>
            <person name="Stover N.A."/>
            <person name="Gregory B.D."/>
            <person name="Nowacki M."/>
            <person name="Derisi J."/>
            <person name="Roy S.W."/>
            <person name="Marshall W.F."/>
            <person name="Sood P."/>
        </authorList>
    </citation>
    <scope>NUCLEOTIDE SEQUENCE [LARGE SCALE GENOMIC DNA]</scope>
    <source>
        <strain evidence="2">WM001</strain>
    </source>
</reference>
<proteinExistence type="predicted"/>
<keyword evidence="1" id="KW-0732">Signal</keyword>
<evidence type="ECO:0000313" key="2">
    <source>
        <dbReference type="EMBL" id="OMJ95762.1"/>
    </source>
</evidence>